<comment type="caution">
    <text evidence="2">The sequence shown here is derived from an EMBL/GenBank/DDBJ whole genome shotgun (WGS) entry which is preliminary data.</text>
</comment>
<dbReference type="InterPro" id="IPR001602">
    <property type="entry name" value="UPF0047_YjbQ-like"/>
</dbReference>
<dbReference type="PANTHER" id="PTHR30615">
    <property type="entry name" value="UNCHARACTERIZED PROTEIN YJBQ-RELATED"/>
    <property type="match status" value="1"/>
</dbReference>
<evidence type="ECO:0000256" key="1">
    <source>
        <dbReference type="ARBA" id="ARBA00005534"/>
    </source>
</evidence>
<accession>A0A9D1LAV8</accession>
<name>A0A9D1LAV8_9CLOT</name>
<dbReference type="SUPFAM" id="SSF111038">
    <property type="entry name" value="YjbQ-like"/>
    <property type="match status" value="1"/>
</dbReference>
<evidence type="ECO:0000313" key="2">
    <source>
        <dbReference type="EMBL" id="HIU29633.1"/>
    </source>
</evidence>
<dbReference type="Gene3D" id="2.60.120.460">
    <property type="entry name" value="YjbQ-like"/>
    <property type="match status" value="1"/>
</dbReference>
<comment type="similarity">
    <text evidence="1">Belongs to the UPF0047 family.</text>
</comment>
<gene>
    <name evidence="2" type="ORF">IAD50_04985</name>
</gene>
<dbReference type="PANTHER" id="PTHR30615:SF8">
    <property type="entry name" value="UPF0047 PROTEIN C4A8.02C"/>
    <property type="match status" value="1"/>
</dbReference>
<dbReference type="Proteomes" id="UP000824089">
    <property type="component" value="Unassembled WGS sequence"/>
</dbReference>
<reference evidence="2" key="2">
    <citation type="journal article" date="2021" name="PeerJ">
        <title>Extensive microbial diversity within the chicken gut microbiome revealed by metagenomics and culture.</title>
        <authorList>
            <person name="Gilroy R."/>
            <person name="Ravi A."/>
            <person name="Getino M."/>
            <person name="Pursley I."/>
            <person name="Horton D.L."/>
            <person name="Alikhan N.F."/>
            <person name="Baker D."/>
            <person name="Gharbi K."/>
            <person name="Hall N."/>
            <person name="Watson M."/>
            <person name="Adriaenssens E.M."/>
            <person name="Foster-Nyarko E."/>
            <person name="Jarju S."/>
            <person name="Secka A."/>
            <person name="Antonio M."/>
            <person name="Oren A."/>
            <person name="Chaudhuri R.R."/>
            <person name="La Ragione R."/>
            <person name="Hildebrand F."/>
            <person name="Pallen M.J."/>
        </authorList>
    </citation>
    <scope>NUCLEOTIDE SEQUENCE</scope>
    <source>
        <strain evidence="2">CHK195-4489</strain>
    </source>
</reference>
<reference evidence="2" key="1">
    <citation type="submission" date="2020-10" db="EMBL/GenBank/DDBJ databases">
        <authorList>
            <person name="Gilroy R."/>
        </authorList>
    </citation>
    <scope>NUCLEOTIDE SEQUENCE</scope>
    <source>
        <strain evidence="2">CHK195-4489</strain>
    </source>
</reference>
<protein>
    <submittedName>
        <fullName evidence="2">YjbQ family protein</fullName>
    </submittedName>
</protein>
<dbReference type="EMBL" id="DVMM01000100">
    <property type="protein sequence ID" value="HIU29633.1"/>
    <property type="molecule type" value="Genomic_DNA"/>
</dbReference>
<dbReference type="InterPro" id="IPR035917">
    <property type="entry name" value="YjbQ-like_sf"/>
</dbReference>
<dbReference type="NCBIfam" id="TIGR00149">
    <property type="entry name" value="TIGR00149_YjbQ"/>
    <property type="match status" value="1"/>
</dbReference>
<dbReference type="Pfam" id="PF01894">
    <property type="entry name" value="YjbQ"/>
    <property type="match status" value="1"/>
</dbReference>
<sequence length="165" mass="18280">MVYREAFKVQSDEKSCTFHDVTEQTLAVVARSGIGNGIVVVYSHHTTCCVITQECAFDRSVTGLETLQQDLVDILDDIIPVCKHEGIYLHPGPKALEFAEAHGEDARGCHNTDAHLRSSIIGRSETIVIVDGRPDLGDFGRIHFIDFDQTRARERTVQVMVLGEA</sequence>
<proteinExistence type="inferred from homology"/>
<organism evidence="2 3">
    <name type="scientific">Candidatus Egerieisoma faecipullorum</name>
    <dbReference type="NCBI Taxonomy" id="2840963"/>
    <lineage>
        <taxon>Bacteria</taxon>
        <taxon>Bacillati</taxon>
        <taxon>Bacillota</taxon>
        <taxon>Clostridia</taxon>
        <taxon>Eubacteriales</taxon>
        <taxon>Clostridiaceae</taxon>
        <taxon>Clostridiaceae incertae sedis</taxon>
        <taxon>Candidatus Egerieisoma</taxon>
    </lineage>
</organism>
<evidence type="ECO:0000313" key="3">
    <source>
        <dbReference type="Proteomes" id="UP000824089"/>
    </source>
</evidence>
<dbReference type="AlphaFoldDB" id="A0A9D1LAV8"/>